<gene>
    <name evidence="2" type="ORF">GCM10011314_33630</name>
</gene>
<protein>
    <recommendedName>
        <fullName evidence="1">Immunity protein 63 domain-containing protein</fullName>
    </recommendedName>
</protein>
<reference evidence="2" key="2">
    <citation type="submission" date="2020-09" db="EMBL/GenBank/DDBJ databases">
        <authorList>
            <person name="Sun Q."/>
            <person name="Zhou Y."/>
        </authorList>
    </citation>
    <scope>NUCLEOTIDE SEQUENCE</scope>
    <source>
        <strain evidence="2">CGMCC 1.10749</strain>
    </source>
</reference>
<dbReference type="EMBL" id="BMEA01000007">
    <property type="protein sequence ID" value="GGB91063.1"/>
    <property type="molecule type" value="Genomic_DNA"/>
</dbReference>
<feature type="domain" description="Immunity protein 63" evidence="1">
    <location>
        <begin position="56"/>
        <end position="124"/>
    </location>
</feature>
<proteinExistence type="predicted"/>
<evidence type="ECO:0000313" key="2">
    <source>
        <dbReference type="EMBL" id="GGB91063.1"/>
    </source>
</evidence>
<dbReference type="InterPro" id="IPR028952">
    <property type="entry name" value="Imm63"/>
</dbReference>
<dbReference type="AlphaFoldDB" id="A0A8H9FWC6"/>
<accession>A0A8H9FWC6</accession>
<reference evidence="2" key="1">
    <citation type="journal article" date="2014" name="Int. J. Syst. Evol. Microbiol.">
        <title>Complete genome sequence of Corynebacterium casei LMG S-19264T (=DSM 44701T), isolated from a smear-ripened cheese.</title>
        <authorList>
            <consortium name="US DOE Joint Genome Institute (JGI-PGF)"/>
            <person name="Walter F."/>
            <person name="Albersmeier A."/>
            <person name="Kalinowski J."/>
            <person name="Ruckert C."/>
        </authorList>
    </citation>
    <scope>NUCLEOTIDE SEQUENCE</scope>
    <source>
        <strain evidence="2">CGMCC 1.10749</strain>
    </source>
</reference>
<comment type="caution">
    <text evidence="2">The sequence shown here is derived from an EMBL/GenBank/DDBJ whole genome shotgun (WGS) entry which is preliminary data.</text>
</comment>
<sequence length="142" mass="16997">MRMPSSDRLAEVARRIDEHVAHLERLSGRRPWHVTDTENLDAGYPYYREEGGRLVLRANERGRVVSEEWTDDVDELVRLVMRSHVMEVATKHEARHRRRGEDSRRQWFALAEEWLGAMDPRWGELERAHHERILASYPFRDR</sequence>
<dbReference type="Proteomes" id="UP000628079">
    <property type="component" value="Unassembled WGS sequence"/>
</dbReference>
<name>A0A8H9FWC6_9MICO</name>
<evidence type="ECO:0000313" key="3">
    <source>
        <dbReference type="Proteomes" id="UP000628079"/>
    </source>
</evidence>
<dbReference type="Pfam" id="PF15599">
    <property type="entry name" value="Imm63"/>
    <property type="match status" value="1"/>
</dbReference>
<evidence type="ECO:0000259" key="1">
    <source>
        <dbReference type="Pfam" id="PF15599"/>
    </source>
</evidence>
<organism evidence="2 3">
    <name type="scientific">Knoellia flava</name>
    <dbReference type="NCBI Taxonomy" id="913969"/>
    <lineage>
        <taxon>Bacteria</taxon>
        <taxon>Bacillati</taxon>
        <taxon>Actinomycetota</taxon>
        <taxon>Actinomycetes</taxon>
        <taxon>Micrococcales</taxon>
        <taxon>Intrasporangiaceae</taxon>
        <taxon>Knoellia</taxon>
    </lineage>
</organism>